<dbReference type="EMBL" id="JAEAOA010002006">
    <property type="protein sequence ID" value="KAK3585146.1"/>
    <property type="molecule type" value="Genomic_DNA"/>
</dbReference>
<reference evidence="1" key="1">
    <citation type="journal article" date="2021" name="Genome Biol. Evol.">
        <title>A High-Quality Reference Genome for a Parasitic Bivalve with Doubly Uniparental Inheritance (Bivalvia: Unionida).</title>
        <authorList>
            <person name="Smith C.H."/>
        </authorList>
    </citation>
    <scope>NUCLEOTIDE SEQUENCE</scope>
    <source>
        <strain evidence="1">CHS0354</strain>
    </source>
</reference>
<name>A0AAE0S4H1_9BIVA</name>
<protein>
    <submittedName>
        <fullName evidence="1">Uncharacterized protein</fullName>
    </submittedName>
</protein>
<comment type="caution">
    <text evidence="1">The sequence shown here is derived from an EMBL/GenBank/DDBJ whole genome shotgun (WGS) entry which is preliminary data.</text>
</comment>
<dbReference type="Proteomes" id="UP001195483">
    <property type="component" value="Unassembled WGS sequence"/>
</dbReference>
<gene>
    <name evidence="1" type="ORF">CHS0354_034276</name>
</gene>
<reference evidence="1" key="3">
    <citation type="submission" date="2023-05" db="EMBL/GenBank/DDBJ databases">
        <authorList>
            <person name="Smith C.H."/>
        </authorList>
    </citation>
    <scope>NUCLEOTIDE SEQUENCE</scope>
    <source>
        <strain evidence="1">CHS0354</strain>
        <tissue evidence="1">Mantle</tissue>
    </source>
</reference>
<reference evidence="1" key="2">
    <citation type="journal article" date="2021" name="Genome Biol. Evol.">
        <title>Developing a high-quality reference genome for a parasitic bivalve with doubly uniparental inheritance (Bivalvia: Unionida).</title>
        <authorList>
            <person name="Smith C.H."/>
        </authorList>
    </citation>
    <scope>NUCLEOTIDE SEQUENCE</scope>
    <source>
        <strain evidence="1">CHS0354</strain>
        <tissue evidence="1">Mantle</tissue>
    </source>
</reference>
<dbReference type="AlphaFoldDB" id="A0AAE0S4H1"/>
<sequence>MKKSFVYQMKNKIKFIRIKTSNRLGHPNTVHWRAEMNERRTRNPKVGCLCMYFRKSRLPRHVLQKESATSVCPSEKVGYLGMYVFQKESAASVCPLESVGCQGMSFKGIPSPYLSGIILLKVSLKTNKSNAE</sequence>
<keyword evidence="2" id="KW-1185">Reference proteome</keyword>
<organism evidence="1 2">
    <name type="scientific">Potamilus streckersoni</name>
    <dbReference type="NCBI Taxonomy" id="2493646"/>
    <lineage>
        <taxon>Eukaryota</taxon>
        <taxon>Metazoa</taxon>
        <taxon>Spiralia</taxon>
        <taxon>Lophotrochozoa</taxon>
        <taxon>Mollusca</taxon>
        <taxon>Bivalvia</taxon>
        <taxon>Autobranchia</taxon>
        <taxon>Heteroconchia</taxon>
        <taxon>Palaeoheterodonta</taxon>
        <taxon>Unionida</taxon>
        <taxon>Unionoidea</taxon>
        <taxon>Unionidae</taxon>
        <taxon>Ambleminae</taxon>
        <taxon>Lampsilini</taxon>
        <taxon>Potamilus</taxon>
    </lineage>
</organism>
<evidence type="ECO:0000313" key="2">
    <source>
        <dbReference type="Proteomes" id="UP001195483"/>
    </source>
</evidence>
<evidence type="ECO:0000313" key="1">
    <source>
        <dbReference type="EMBL" id="KAK3585146.1"/>
    </source>
</evidence>
<accession>A0AAE0S4H1</accession>
<proteinExistence type="predicted"/>